<reference evidence="2" key="1">
    <citation type="journal article" date="2023" name="DNA Res.">
        <title>Chromosome-level genome assembly of Phrynocephalus forsythii using third-generation DNA sequencing and Hi-C analysis.</title>
        <authorList>
            <person name="Qi Y."/>
            <person name="Zhao W."/>
            <person name="Zhao Y."/>
            <person name="Niu C."/>
            <person name="Cao S."/>
            <person name="Zhang Y."/>
        </authorList>
    </citation>
    <scope>NUCLEOTIDE SEQUENCE</scope>
    <source>
        <tissue evidence="2">Muscle</tissue>
    </source>
</reference>
<feature type="transmembrane region" description="Helical" evidence="1">
    <location>
        <begin position="12"/>
        <end position="31"/>
    </location>
</feature>
<evidence type="ECO:0000313" key="2">
    <source>
        <dbReference type="EMBL" id="KAJ7304331.1"/>
    </source>
</evidence>
<keyword evidence="1" id="KW-0472">Membrane</keyword>
<proteinExistence type="predicted"/>
<keyword evidence="1" id="KW-0812">Transmembrane</keyword>
<dbReference type="Proteomes" id="UP001142489">
    <property type="component" value="Unassembled WGS sequence"/>
</dbReference>
<evidence type="ECO:0000313" key="3">
    <source>
        <dbReference type="Proteomes" id="UP001142489"/>
    </source>
</evidence>
<dbReference type="EMBL" id="JAPFRF010000023">
    <property type="protein sequence ID" value="KAJ7304331.1"/>
    <property type="molecule type" value="Genomic_DNA"/>
</dbReference>
<name>A0A9Q1AQW8_9SAUR</name>
<evidence type="ECO:0000256" key="1">
    <source>
        <dbReference type="SAM" id="Phobius"/>
    </source>
</evidence>
<keyword evidence="3" id="KW-1185">Reference proteome</keyword>
<organism evidence="2 3">
    <name type="scientific">Phrynocephalus forsythii</name>
    <dbReference type="NCBI Taxonomy" id="171643"/>
    <lineage>
        <taxon>Eukaryota</taxon>
        <taxon>Metazoa</taxon>
        <taxon>Chordata</taxon>
        <taxon>Craniata</taxon>
        <taxon>Vertebrata</taxon>
        <taxon>Euteleostomi</taxon>
        <taxon>Lepidosauria</taxon>
        <taxon>Squamata</taxon>
        <taxon>Bifurcata</taxon>
        <taxon>Unidentata</taxon>
        <taxon>Episquamata</taxon>
        <taxon>Toxicofera</taxon>
        <taxon>Iguania</taxon>
        <taxon>Acrodonta</taxon>
        <taxon>Agamidae</taxon>
        <taxon>Agaminae</taxon>
        <taxon>Phrynocephalus</taxon>
    </lineage>
</organism>
<keyword evidence="1" id="KW-1133">Transmembrane helix</keyword>
<dbReference type="AlphaFoldDB" id="A0A9Q1AQW8"/>
<feature type="non-terminal residue" evidence="2">
    <location>
        <position position="1"/>
    </location>
</feature>
<protein>
    <submittedName>
        <fullName evidence="2">Uncharacterized protein</fullName>
    </submittedName>
</protein>
<sequence>GERNFCCDASGVFLAAAISIIIPSTVCVVTITCHHDNTTKVTLPFPGRDGWVLFFLQLQLSSISISVHHVMVRRMASVSQTQCLAVQLLPPRPVVAEMEQDKPTYSRPGLSPDISHVQVCLLKLPLYITCCL</sequence>
<comment type="caution">
    <text evidence="2">The sequence shown here is derived from an EMBL/GenBank/DDBJ whole genome shotgun (WGS) entry which is preliminary data.</text>
</comment>
<gene>
    <name evidence="2" type="ORF">JRQ81_011879</name>
</gene>
<accession>A0A9Q1AQW8</accession>
<feature type="transmembrane region" description="Helical" evidence="1">
    <location>
        <begin position="51"/>
        <end position="72"/>
    </location>
</feature>